<keyword evidence="1" id="KW-1133">Transmembrane helix</keyword>
<accession>A0A179D811</accession>
<protein>
    <recommendedName>
        <fullName evidence="4">Rod shape-determining protein MreD</fullName>
    </recommendedName>
</protein>
<sequence>MIYLLLIGVLIFKVFLESFTLRYWGDPFLALALAFSLELSGRSRNIFWILVGLIEGFFSLSGILGGFLSGSLVAYLQAILARGLDFSLWYPSLLALGISLFFFRFILYLLFPYLMEISLPTNWLSLLIWDLGVTYAWAMLFRFLIQKYKAFREL</sequence>
<keyword evidence="1" id="KW-0472">Membrane</keyword>
<dbReference type="Proteomes" id="UP000078390">
    <property type="component" value="Unassembled WGS sequence"/>
</dbReference>
<comment type="caution">
    <text evidence="2">The sequence shown here is derived from an EMBL/GenBank/DDBJ whole genome shotgun (WGS) entry which is preliminary data.</text>
</comment>
<feature type="transmembrane region" description="Helical" evidence="1">
    <location>
        <begin position="46"/>
        <end position="76"/>
    </location>
</feature>
<dbReference type="STRING" id="999894.TDIS_0100"/>
<evidence type="ECO:0000256" key="1">
    <source>
        <dbReference type="SAM" id="Phobius"/>
    </source>
</evidence>
<dbReference type="EMBL" id="LWLG01000001">
    <property type="protein sequence ID" value="OAQ21582.1"/>
    <property type="molecule type" value="Genomic_DNA"/>
</dbReference>
<feature type="transmembrane region" description="Helical" evidence="1">
    <location>
        <begin position="123"/>
        <end position="145"/>
    </location>
</feature>
<proteinExistence type="predicted"/>
<evidence type="ECO:0000313" key="3">
    <source>
        <dbReference type="Proteomes" id="UP000078390"/>
    </source>
</evidence>
<keyword evidence="1" id="KW-0812">Transmembrane</keyword>
<organism evidence="2 3">
    <name type="scientific">Thermosulfurimonas dismutans</name>
    <dbReference type="NCBI Taxonomy" id="999894"/>
    <lineage>
        <taxon>Bacteria</taxon>
        <taxon>Pseudomonadati</taxon>
        <taxon>Thermodesulfobacteriota</taxon>
        <taxon>Thermodesulfobacteria</taxon>
        <taxon>Thermodesulfobacteriales</taxon>
        <taxon>Thermodesulfobacteriaceae</taxon>
        <taxon>Thermosulfurimonas</taxon>
    </lineage>
</organism>
<reference evidence="2 3" key="1">
    <citation type="submission" date="2016-04" db="EMBL/GenBank/DDBJ databases">
        <title>Genome analysis of Thermosulfurimonas dismutans, the first thermophilic sulfur-disproportionating bacterium of the phylum Thermodesulfobacteria.</title>
        <authorList>
            <person name="Mardanov A.V."/>
            <person name="Beletsky A.V."/>
            <person name="Kadnikov V.V."/>
            <person name="Slobodkin A.I."/>
            <person name="Ravin N.V."/>
        </authorList>
    </citation>
    <scope>NUCLEOTIDE SEQUENCE [LARGE SCALE GENOMIC DNA]</scope>
    <source>
        <strain evidence="2 3">S95</strain>
    </source>
</reference>
<feature type="transmembrane region" description="Helical" evidence="1">
    <location>
        <begin position="88"/>
        <end position="111"/>
    </location>
</feature>
<name>A0A179D811_9BACT</name>
<keyword evidence="3" id="KW-1185">Reference proteome</keyword>
<evidence type="ECO:0008006" key="4">
    <source>
        <dbReference type="Google" id="ProtNLM"/>
    </source>
</evidence>
<evidence type="ECO:0000313" key="2">
    <source>
        <dbReference type="EMBL" id="OAQ21582.1"/>
    </source>
</evidence>
<gene>
    <name evidence="2" type="ORF">TDIS_0100</name>
</gene>
<dbReference type="AlphaFoldDB" id="A0A179D811"/>